<dbReference type="AlphaFoldDB" id="A0A229T294"/>
<dbReference type="OrthoDB" id="4564178at2"/>
<evidence type="ECO:0000313" key="2">
    <source>
        <dbReference type="EMBL" id="OXM65203.1"/>
    </source>
</evidence>
<dbReference type="SUPFAM" id="SSF47336">
    <property type="entry name" value="ACP-like"/>
    <property type="match status" value="1"/>
</dbReference>
<gene>
    <name evidence="2" type="ORF">CF165_22900</name>
</gene>
<protein>
    <submittedName>
        <fullName evidence="2">Polyketide-8 synthase acyl carrier protein</fullName>
    </submittedName>
</protein>
<dbReference type="InterPro" id="IPR009081">
    <property type="entry name" value="PP-bd_ACP"/>
</dbReference>
<keyword evidence="3" id="KW-1185">Reference proteome</keyword>
<dbReference type="RefSeq" id="WP_093949608.1">
    <property type="nucleotide sequence ID" value="NZ_NMUL01000023.1"/>
</dbReference>
<feature type="domain" description="Carrier" evidence="1">
    <location>
        <begin position="4"/>
        <end position="84"/>
    </location>
</feature>
<evidence type="ECO:0000259" key="1">
    <source>
        <dbReference type="PROSITE" id="PS50075"/>
    </source>
</evidence>
<dbReference type="InterPro" id="IPR036736">
    <property type="entry name" value="ACP-like_sf"/>
</dbReference>
<dbReference type="EMBL" id="NMUL01000023">
    <property type="protein sequence ID" value="OXM65203.1"/>
    <property type="molecule type" value="Genomic_DNA"/>
</dbReference>
<evidence type="ECO:0000313" key="3">
    <source>
        <dbReference type="Proteomes" id="UP000215199"/>
    </source>
</evidence>
<accession>A0A229T294</accession>
<dbReference type="Gene3D" id="1.10.1200.10">
    <property type="entry name" value="ACP-like"/>
    <property type="match status" value="1"/>
</dbReference>
<comment type="caution">
    <text evidence="2">The sequence shown here is derived from an EMBL/GenBank/DDBJ whole genome shotgun (WGS) entry which is preliminary data.</text>
</comment>
<dbReference type="PROSITE" id="PS50075">
    <property type="entry name" value="CARRIER"/>
    <property type="match status" value="1"/>
</dbReference>
<proteinExistence type="predicted"/>
<reference evidence="3" key="1">
    <citation type="submission" date="2017-07" db="EMBL/GenBank/DDBJ databases">
        <title>Comparative genome mining reveals phylogenetic distribution patterns of secondary metabolites in Amycolatopsis.</title>
        <authorList>
            <person name="Adamek M."/>
            <person name="Alanjary M."/>
            <person name="Sales-Ortells H."/>
            <person name="Goodfellow M."/>
            <person name="Bull A.T."/>
            <person name="Kalinowski J."/>
            <person name="Ziemert N."/>
        </authorList>
    </citation>
    <scope>NUCLEOTIDE SEQUENCE [LARGE SCALE GENOMIC DNA]</scope>
    <source>
        <strain evidence="3">H5</strain>
    </source>
</reference>
<organism evidence="2 3">
    <name type="scientific">Amycolatopsis vastitatis</name>
    <dbReference type="NCBI Taxonomy" id="1905142"/>
    <lineage>
        <taxon>Bacteria</taxon>
        <taxon>Bacillati</taxon>
        <taxon>Actinomycetota</taxon>
        <taxon>Actinomycetes</taxon>
        <taxon>Pseudonocardiales</taxon>
        <taxon>Pseudonocardiaceae</taxon>
        <taxon>Amycolatopsis</taxon>
    </lineage>
</organism>
<dbReference type="Proteomes" id="UP000215199">
    <property type="component" value="Unassembled WGS sequence"/>
</dbReference>
<dbReference type="Pfam" id="PF00550">
    <property type="entry name" value="PP-binding"/>
    <property type="match status" value="1"/>
</dbReference>
<name>A0A229T294_9PSEU</name>
<sequence>MTTAFTRQRVEAIREILLEHLEVDAAELTDHSNFKEDHEADSLRMMDVIAALETKFGIEIDEAQYVRMVDLNSVCEIVSELADR</sequence>